<feature type="region of interest" description="Disordered" evidence="5">
    <location>
        <begin position="351"/>
        <end position="404"/>
    </location>
</feature>
<feature type="repeat" description="ANK" evidence="3">
    <location>
        <begin position="50"/>
        <end position="82"/>
    </location>
</feature>
<name>A0ABR2KXK6_9EUKA</name>
<sequence>MMRSDIAPILFAIDAITKNESKKENITQCITKLVEHNADVNCAFQDGDFAGETPIISAIRLDQIDLAKLLIEKKANVSACAKNGRTAFFYAANKINIDILNMLISASKDPESDLNRRYNDNKPLTHIVLEKINDFNAPDVLKFLEFLHENGVRVDLTDAYGETPLHIAARKDSAKNIVEWLIHNGCDPQQMNASERTVFSVADKKIIPVIIKAYNEEESIKAIEESRIYKEELEKEEMMNRRTARDLHLATRTPSETDEKKIESKKRTKLLAMTKRGGTLRTPTLSKGSKFTPVKKLEARPWGGSKQTAKFQRDTRLKIRKVKKDILDQLTQLREDIQKIKKKIDIEAGNISESDHSNDENYEEDNENDIDSYQNSLPQPGTNYRNNDSNSSLNNEEKDETHNLQNSLSLHNEEEDKMDLQIQQEPHNDDEDKIDLQIQQEPHNDENEELNLDFQNQQYPHIEEEEKRDMNNSPTSPNDEDDLNFDFSPTKAENETEFTIPENTTEDNQITPDGEQNDSLGLNLNSSDSPIDLGE</sequence>
<dbReference type="Pfam" id="PF13637">
    <property type="entry name" value="Ank_4"/>
    <property type="match status" value="1"/>
</dbReference>
<keyword evidence="4" id="KW-0175">Coiled coil</keyword>
<accession>A0ABR2KXK6</accession>
<protein>
    <submittedName>
        <fullName evidence="6">Ankyrin-repeat protein</fullName>
    </submittedName>
</protein>
<keyword evidence="2 3" id="KW-0040">ANK repeat</keyword>
<keyword evidence="7" id="KW-1185">Reference proteome</keyword>
<dbReference type="InterPro" id="IPR036770">
    <property type="entry name" value="Ankyrin_rpt-contain_sf"/>
</dbReference>
<evidence type="ECO:0000256" key="4">
    <source>
        <dbReference type="SAM" id="Coils"/>
    </source>
</evidence>
<evidence type="ECO:0000313" key="7">
    <source>
        <dbReference type="Proteomes" id="UP001470230"/>
    </source>
</evidence>
<dbReference type="Pfam" id="PF12796">
    <property type="entry name" value="Ank_2"/>
    <property type="match status" value="1"/>
</dbReference>
<dbReference type="PANTHER" id="PTHR24173:SF74">
    <property type="entry name" value="ANKYRIN REPEAT DOMAIN-CONTAINING PROTEIN 16"/>
    <property type="match status" value="1"/>
</dbReference>
<dbReference type="SUPFAM" id="SSF48403">
    <property type="entry name" value="Ankyrin repeat"/>
    <property type="match status" value="1"/>
</dbReference>
<gene>
    <name evidence="6" type="ORF">M9Y10_024117</name>
</gene>
<dbReference type="Gene3D" id="1.25.40.20">
    <property type="entry name" value="Ankyrin repeat-containing domain"/>
    <property type="match status" value="1"/>
</dbReference>
<evidence type="ECO:0000256" key="1">
    <source>
        <dbReference type="ARBA" id="ARBA00022737"/>
    </source>
</evidence>
<dbReference type="InterPro" id="IPR002110">
    <property type="entry name" value="Ankyrin_rpt"/>
</dbReference>
<reference evidence="6 7" key="1">
    <citation type="submission" date="2024-04" db="EMBL/GenBank/DDBJ databases">
        <title>Tritrichomonas musculus Genome.</title>
        <authorList>
            <person name="Alves-Ferreira E."/>
            <person name="Grigg M."/>
            <person name="Lorenzi H."/>
            <person name="Galac M."/>
        </authorList>
    </citation>
    <scope>NUCLEOTIDE SEQUENCE [LARGE SCALE GENOMIC DNA]</scope>
    <source>
        <strain evidence="6 7">EAF2021</strain>
    </source>
</reference>
<comment type="caution">
    <text evidence="6">The sequence shown here is derived from an EMBL/GenBank/DDBJ whole genome shotgun (WGS) entry which is preliminary data.</text>
</comment>
<dbReference type="SMART" id="SM00248">
    <property type="entry name" value="ANK"/>
    <property type="match status" value="3"/>
</dbReference>
<dbReference type="Proteomes" id="UP001470230">
    <property type="component" value="Unassembled WGS sequence"/>
</dbReference>
<feature type="coiled-coil region" evidence="4">
    <location>
        <begin position="323"/>
        <end position="350"/>
    </location>
</feature>
<feature type="compositionally biased region" description="Polar residues" evidence="5">
    <location>
        <begin position="373"/>
        <end position="382"/>
    </location>
</feature>
<feature type="region of interest" description="Disordered" evidence="5">
    <location>
        <begin position="463"/>
        <end position="535"/>
    </location>
</feature>
<evidence type="ECO:0000256" key="2">
    <source>
        <dbReference type="ARBA" id="ARBA00023043"/>
    </source>
</evidence>
<evidence type="ECO:0000256" key="3">
    <source>
        <dbReference type="PROSITE-ProRule" id="PRU00023"/>
    </source>
</evidence>
<evidence type="ECO:0000256" key="5">
    <source>
        <dbReference type="SAM" id="MobiDB-lite"/>
    </source>
</evidence>
<feature type="repeat" description="ANK" evidence="3">
    <location>
        <begin position="160"/>
        <end position="193"/>
    </location>
</feature>
<feature type="compositionally biased region" description="Low complexity" evidence="5">
    <location>
        <begin position="517"/>
        <end position="529"/>
    </location>
</feature>
<evidence type="ECO:0000313" key="6">
    <source>
        <dbReference type="EMBL" id="KAK8895647.1"/>
    </source>
</evidence>
<dbReference type="PROSITE" id="PS50297">
    <property type="entry name" value="ANK_REP_REGION"/>
    <property type="match status" value="1"/>
</dbReference>
<keyword evidence="1" id="KW-0677">Repeat</keyword>
<dbReference type="EMBL" id="JAPFFF010000003">
    <property type="protein sequence ID" value="KAK8895647.1"/>
    <property type="molecule type" value="Genomic_DNA"/>
</dbReference>
<organism evidence="6 7">
    <name type="scientific">Tritrichomonas musculus</name>
    <dbReference type="NCBI Taxonomy" id="1915356"/>
    <lineage>
        <taxon>Eukaryota</taxon>
        <taxon>Metamonada</taxon>
        <taxon>Parabasalia</taxon>
        <taxon>Tritrichomonadida</taxon>
        <taxon>Tritrichomonadidae</taxon>
        <taxon>Tritrichomonas</taxon>
    </lineage>
</organism>
<feature type="compositionally biased region" description="Acidic residues" evidence="5">
    <location>
        <begin position="360"/>
        <end position="370"/>
    </location>
</feature>
<proteinExistence type="predicted"/>
<dbReference type="PANTHER" id="PTHR24173">
    <property type="entry name" value="ANKYRIN REPEAT CONTAINING"/>
    <property type="match status" value="1"/>
</dbReference>
<feature type="compositionally biased region" description="Polar residues" evidence="5">
    <location>
        <begin position="501"/>
        <end position="511"/>
    </location>
</feature>
<feature type="compositionally biased region" description="Low complexity" evidence="5">
    <location>
        <begin position="383"/>
        <end position="394"/>
    </location>
</feature>
<dbReference type="PROSITE" id="PS50088">
    <property type="entry name" value="ANK_REPEAT"/>
    <property type="match status" value="2"/>
</dbReference>